<dbReference type="InterPro" id="IPR055235">
    <property type="entry name" value="ASD1_cat"/>
</dbReference>
<sequence>MFRVGLKRICFCTLAVVAAVPAVRYAVAQEPATLTIDTKTVKAKVSPKLYGLMTEEINYSYDGGLYGELVSNRVFMDRFGVTRWFLHPNGAAEASMEIDHKEGPSAALTRSLALTVTKASAKDWAGVVNNGYWGIPIRPKERYKGSFWAKADSTSVGPVRIRLINNNSGQEITTEGVSTPLTTEWKEYQFELVSGTAPASQQNQLILSVENPGKVWFSLVSLFPPTYKDRVNGNRIDLSEKLAAMNPRFLRFPGGNYLEGDHINERFEWKKTIGPLVDRPTHPSPWRYHSTDGMGLLEFLLWCEDLHMQPLLAVYGGYSMMQEHVNPGPDLDPYVQDALEEIEYVTGSTSTKWGAQRAKDGHPEPFHLSYVEVGNEDWFDKSGSYDGRYAQYYKAIKAKYPDLQIIATTTVKGIKPDVIDDHYYKTAEEFYAMDKHYDTMDRTGPKIFVGEWATREGGPTPNMGAALGDAAFMTSMERNSDLIVMASYAPLLVNVNAGGMQWESDLIGYDSLSSYGSPSYYAQVLFNEYLGDEILAGTAEGAPTRFHYSATRSSQTGVIHLKLVNGSSEPQTMTINLTGAGKVASTAKLITLSGKTLGETNTLWEPTKIVPVETEFKKAGEKFTYTLPAYSIHVLELQTK</sequence>
<feature type="signal peptide" evidence="7">
    <location>
        <begin position="1"/>
        <end position="28"/>
    </location>
</feature>
<dbReference type="EMBL" id="RDSM01000001">
    <property type="protein sequence ID" value="RXH58715.1"/>
    <property type="molecule type" value="Genomic_DNA"/>
</dbReference>
<dbReference type="Pfam" id="PF06964">
    <property type="entry name" value="Alpha-L-AF_C"/>
    <property type="match status" value="1"/>
</dbReference>
<reference evidence="10" key="2">
    <citation type="submission" date="2019-02" db="EMBL/GenBank/DDBJ databases">
        <title>Granulicella sibirica sp. nov., a psychrotolerant acidobacterium isolated from an organic soil layer in forested tundra, West Siberia.</title>
        <authorList>
            <person name="Oshkin I.Y."/>
            <person name="Kulichevskaya I.S."/>
            <person name="Rijpstra W.I.C."/>
            <person name="Sinninghe Damste J.S."/>
            <person name="Rakitin A.L."/>
            <person name="Ravin N.V."/>
            <person name="Dedysh S.N."/>
        </authorList>
    </citation>
    <scope>NUCLEOTIDE SEQUENCE [LARGE SCALE GENOMIC DNA]</scope>
    <source>
        <strain evidence="10">AF10</strain>
    </source>
</reference>
<dbReference type="OrthoDB" id="9758333at2"/>
<keyword evidence="6" id="KW-0325">Glycoprotein</keyword>
<comment type="similarity">
    <text evidence="2">Belongs to the glycosyl hydrolase 51 family.</text>
</comment>
<evidence type="ECO:0000256" key="2">
    <source>
        <dbReference type="ARBA" id="ARBA00007186"/>
    </source>
</evidence>
<dbReference type="SUPFAM" id="SSF51011">
    <property type="entry name" value="Glycosyl hydrolase domain"/>
    <property type="match status" value="1"/>
</dbReference>
<dbReference type="Gene3D" id="2.60.40.1180">
    <property type="entry name" value="Golgi alpha-mannosidase II"/>
    <property type="match status" value="1"/>
</dbReference>
<dbReference type="PANTHER" id="PTHR31776:SF0">
    <property type="entry name" value="ALPHA-L-ARABINOFURANOSIDASE 1"/>
    <property type="match status" value="1"/>
</dbReference>
<evidence type="ECO:0000259" key="8">
    <source>
        <dbReference type="SMART" id="SM00813"/>
    </source>
</evidence>
<dbReference type="Gene3D" id="3.20.20.80">
    <property type="entry name" value="Glycosidases"/>
    <property type="match status" value="1"/>
</dbReference>
<evidence type="ECO:0000256" key="6">
    <source>
        <dbReference type="ARBA" id="ARBA00023180"/>
    </source>
</evidence>
<dbReference type="SMART" id="SM00813">
    <property type="entry name" value="Alpha-L-AF_C"/>
    <property type="match status" value="1"/>
</dbReference>
<feature type="domain" description="Alpha-L-arabinofuranosidase C-terminal" evidence="8">
    <location>
        <begin position="450"/>
        <end position="631"/>
    </location>
</feature>
<dbReference type="Pfam" id="PF02018">
    <property type="entry name" value="CBM_4_9"/>
    <property type="match status" value="1"/>
</dbReference>
<dbReference type="Gene3D" id="2.60.120.260">
    <property type="entry name" value="Galactose-binding domain-like"/>
    <property type="match status" value="1"/>
</dbReference>
<comment type="catalytic activity">
    <reaction evidence="1">
        <text>Hydrolysis of terminal non-reducing alpha-L-arabinofuranoside residues in alpha-L-arabinosides.</text>
        <dbReference type="EC" id="3.2.1.55"/>
    </reaction>
</comment>
<comment type="caution">
    <text evidence="9">The sequence shown here is derived from an EMBL/GenBank/DDBJ whole genome shotgun (WGS) entry which is preliminary data.</text>
</comment>
<keyword evidence="5" id="KW-0378">Hydrolase</keyword>
<organism evidence="9 10">
    <name type="scientific">Granulicella sibirica</name>
    <dbReference type="NCBI Taxonomy" id="2479048"/>
    <lineage>
        <taxon>Bacteria</taxon>
        <taxon>Pseudomonadati</taxon>
        <taxon>Acidobacteriota</taxon>
        <taxon>Terriglobia</taxon>
        <taxon>Terriglobales</taxon>
        <taxon>Acidobacteriaceae</taxon>
        <taxon>Granulicella</taxon>
    </lineage>
</organism>
<evidence type="ECO:0000313" key="10">
    <source>
        <dbReference type="Proteomes" id="UP000289437"/>
    </source>
</evidence>
<evidence type="ECO:0000313" key="9">
    <source>
        <dbReference type="EMBL" id="RXH58715.1"/>
    </source>
</evidence>
<dbReference type="EC" id="3.2.1.55" evidence="3"/>
<dbReference type="GO" id="GO:0046373">
    <property type="term" value="P:L-arabinose metabolic process"/>
    <property type="evidence" value="ECO:0007669"/>
    <property type="project" value="InterPro"/>
</dbReference>
<dbReference type="Proteomes" id="UP000289437">
    <property type="component" value="Unassembled WGS sequence"/>
</dbReference>
<evidence type="ECO:0000256" key="3">
    <source>
        <dbReference type="ARBA" id="ARBA00012670"/>
    </source>
</evidence>
<proteinExistence type="inferred from homology"/>
<dbReference type="InterPro" id="IPR010720">
    <property type="entry name" value="Alpha-L-AF_C"/>
</dbReference>
<keyword evidence="4 7" id="KW-0732">Signal</keyword>
<dbReference type="InterPro" id="IPR003305">
    <property type="entry name" value="CenC_carb-bd"/>
</dbReference>
<gene>
    <name evidence="9" type="ORF">GRAN_2025</name>
</gene>
<evidence type="ECO:0000256" key="1">
    <source>
        <dbReference type="ARBA" id="ARBA00001462"/>
    </source>
</evidence>
<dbReference type="SUPFAM" id="SSF49785">
    <property type="entry name" value="Galactose-binding domain-like"/>
    <property type="match status" value="1"/>
</dbReference>
<dbReference type="AlphaFoldDB" id="A0A4Q0T4Q1"/>
<dbReference type="InterPro" id="IPR051563">
    <property type="entry name" value="Glycosyl_Hydrolase_51"/>
</dbReference>
<evidence type="ECO:0000256" key="4">
    <source>
        <dbReference type="ARBA" id="ARBA00022729"/>
    </source>
</evidence>
<accession>A0A4Q0T4Q1</accession>
<dbReference type="PANTHER" id="PTHR31776">
    <property type="entry name" value="ALPHA-L-ARABINOFURANOSIDASE 1"/>
    <property type="match status" value="1"/>
</dbReference>
<evidence type="ECO:0000256" key="7">
    <source>
        <dbReference type="SAM" id="SignalP"/>
    </source>
</evidence>
<keyword evidence="10" id="KW-1185">Reference proteome</keyword>
<evidence type="ECO:0000256" key="5">
    <source>
        <dbReference type="ARBA" id="ARBA00022801"/>
    </source>
</evidence>
<reference evidence="9 10" key="1">
    <citation type="submission" date="2018-11" db="EMBL/GenBank/DDBJ databases">
        <authorList>
            <person name="Mardanov A.V."/>
            <person name="Ravin N.V."/>
            <person name="Dedysh S.N."/>
        </authorList>
    </citation>
    <scope>NUCLEOTIDE SEQUENCE [LARGE SCALE GENOMIC DNA]</scope>
    <source>
        <strain evidence="9 10">AF10</strain>
    </source>
</reference>
<dbReference type="InterPro" id="IPR017853">
    <property type="entry name" value="GH"/>
</dbReference>
<dbReference type="GO" id="GO:0046556">
    <property type="term" value="F:alpha-L-arabinofuranosidase activity"/>
    <property type="evidence" value="ECO:0007669"/>
    <property type="project" value="UniProtKB-EC"/>
</dbReference>
<dbReference type="InterPro" id="IPR013780">
    <property type="entry name" value="Glyco_hydro_b"/>
</dbReference>
<dbReference type="SUPFAM" id="SSF51445">
    <property type="entry name" value="(Trans)glycosidases"/>
    <property type="match status" value="1"/>
</dbReference>
<feature type="chain" id="PRO_5020357274" description="non-reducing end alpha-L-arabinofuranosidase" evidence="7">
    <location>
        <begin position="29"/>
        <end position="640"/>
    </location>
</feature>
<protein>
    <recommendedName>
        <fullName evidence="3">non-reducing end alpha-L-arabinofuranosidase</fullName>
        <ecNumber evidence="3">3.2.1.55</ecNumber>
    </recommendedName>
</protein>
<dbReference type="InterPro" id="IPR008979">
    <property type="entry name" value="Galactose-bd-like_sf"/>
</dbReference>
<name>A0A4Q0T4Q1_9BACT</name>
<dbReference type="Pfam" id="PF22848">
    <property type="entry name" value="ASD1_dom"/>
    <property type="match status" value="1"/>
</dbReference>
<dbReference type="RefSeq" id="WP_128912663.1">
    <property type="nucleotide sequence ID" value="NZ_RDSM01000001.1"/>
</dbReference>